<evidence type="ECO:0008006" key="2">
    <source>
        <dbReference type="Google" id="ProtNLM"/>
    </source>
</evidence>
<dbReference type="AlphaFoldDB" id="W2G0V1"/>
<dbReference type="PANTHER" id="PTHR47169:SF2">
    <property type="entry name" value="OS01G0541250 PROTEIN"/>
    <property type="match status" value="1"/>
</dbReference>
<name>W2G0V1_PHYNI</name>
<dbReference type="PANTHER" id="PTHR47169">
    <property type="entry name" value="OS01G0541250 PROTEIN"/>
    <property type="match status" value="1"/>
</dbReference>
<proteinExistence type="predicted"/>
<gene>
    <name evidence="1" type="ORF">L915_17071</name>
</gene>
<sequence>MARATGIPDIPEETRQAIALYLAEWSACGRIKRGAASAAAKRFGCCRQQASKFFKERLKDLPTAKRGRPSAQVDTTRIARRVARVFATPLRRRWTLRALAHSAYIQKTTLLRYMSKQFVKRVTVRVKPTLSAEHKRRRGKRRAIFVQQDNAGPHVVEYDPVVAAAGVRYGWTLKIRCQPPRSPDMSVLDFGFFNSIQSLQYQEATYTIDQPIATVDRAFKATTSTTLDHCFMTLQSVMETVIKHHGKNDYKF</sequence>
<evidence type="ECO:0000313" key="1">
    <source>
        <dbReference type="EMBL" id="ETK76544.1"/>
    </source>
</evidence>
<dbReference type="VEuPathDB" id="FungiDB:PPTG_03971"/>
<dbReference type="InterPro" id="IPR036397">
    <property type="entry name" value="RNaseH_sf"/>
</dbReference>
<reference evidence="1" key="1">
    <citation type="submission" date="2013-11" db="EMBL/GenBank/DDBJ databases">
        <title>The Genome Sequence of Phytophthora parasitica CJ02B3.</title>
        <authorList>
            <consortium name="The Broad Institute Genomics Platform"/>
            <person name="Russ C."/>
            <person name="Tyler B."/>
            <person name="Panabieres F."/>
            <person name="Shan W."/>
            <person name="Tripathy S."/>
            <person name="Grunwald N."/>
            <person name="Machado M."/>
            <person name="Johnson C.S."/>
            <person name="Arredondo F."/>
            <person name="Hong C."/>
            <person name="Coffey M."/>
            <person name="Young S.K."/>
            <person name="Zeng Q."/>
            <person name="Gargeya S."/>
            <person name="Fitzgerald M."/>
            <person name="Abouelleil A."/>
            <person name="Alvarado L."/>
            <person name="Chapman S.B."/>
            <person name="Gainer-Dewar J."/>
            <person name="Goldberg J."/>
            <person name="Griggs A."/>
            <person name="Gujja S."/>
            <person name="Hansen M."/>
            <person name="Howarth C."/>
            <person name="Imamovic A."/>
            <person name="Ireland A."/>
            <person name="Larimer J."/>
            <person name="McCowan C."/>
            <person name="Murphy C."/>
            <person name="Pearson M."/>
            <person name="Poon T.W."/>
            <person name="Priest M."/>
            <person name="Roberts A."/>
            <person name="Saif S."/>
            <person name="Shea T."/>
            <person name="Sykes S."/>
            <person name="Wortman J."/>
            <person name="Nusbaum C."/>
            <person name="Birren B."/>
        </authorList>
    </citation>
    <scope>NUCLEOTIDE SEQUENCE [LARGE SCALE GENOMIC DNA]</scope>
    <source>
        <strain evidence="1">CJ02B3</strain>
    </source>
</reference>
<organism evidence="1">
    <name type="scientific">Phytophthora nicotianae</name>
    <name type="common">Potato buckeye rot agent</name>
    <name type="synonym">Phytophthora parasitica</name>
    <dbReference type="NCBI Taxonomy" id="4792"/>
    <lineage>
        <taxon>Eukaryota</taxon>
        <taxon>Sar</taxon>
        <taxon>Stramenopiles</taxon>
        <taxon>Oomycota</taxon>
        <taxon>Peronosporomycetes</taxon>
        <taxon>Peronosporales</taxon>
        <taxon>Peronosporaceae</taxon>
        <taxon>Phytophthora</taxon>
    </lineage>
</organism>
<dbReference type="GO" id="GO:0003676">
    <property type="term" value="F:nucleic acid binding"/>
    <property type="evidence" value="ECO:0007669"/>
    <property type="project" value="InterPro"/>
</dbReference>
<dbReference type="Proteomes" id="UP000053236">
    <property type="component" value="Unassembled WGS sequence"/>
</dbReference>
<dbReference type="Gene3D" id="3.30.420.10">
    <property type="entry name" value="Ribonuclease H-like superfamily/Ribonuclease H"/>
    <property type="match status" value="1"/>
</dbReference>
<dbReference type="EMBL" id="KI688596">
    <property type="protein sequence ID" value="ETK76544.1"/>
    <property type="molecule type" value="Genomic_DNA"/>
</dbReference>
<dbReference type="VEuPathDB" id="FungiDB:PPTG_03972"/>
<protein>
    <recommendedName>
        <fullName evidence="2">Transposase Tc1-like domain-containing protein</fullName>
    </recommendedName>
</protein>
<accession>W2G0V1</accession>